<dbReference type="AlphaFoldDB" id="A0A6P1BK87"/>
<feature type="domain" description="ORC1/DEAH AAA+ ATPase" evidence="1">
    <location>
        <begin position="52"/>
        <end position="206"/>
    </location>
</feature>
<reference evidence="2 3" key="1">
    <citation type="journal article" date="2020" name="Arch. Microbiol.">
        <title>Bradyrhizobium uaiense sp. nov., a new highly efficient cowpea symbiont.</title>
        <authorList>
            <person name="Cabral Michel D."/>
            <person name="Azarias Guimaraes A."/>
            <person name="Martins da Costa E."/>
            <person name="Soares de Carvalho T."/>
            <person name="Balsanelli E."/>
            <person name="Willems A."/>
            <person name="Maltempi de Souza E."/>
            <person name="de Souza Moreira F.M."/>
        </authorList>
    </citation>
    <scope>NUCLEOTIDE SEQUENCE [LARGE SCALE GENOMIC DNA]</scope>
    <source>
        <strain evidence="2 3">UFLA 03-164</strain>
    </source>
</reference>
<evidence type="ECO:0000259" key="1">
    <source>
        <dbReference type="Pfam" id="PF13401"/>
    </source>
</evidence>
<evidence type="ECO:0000313" key="3">
    <source>
        <dbReference type="Proteomes" id="UP000468531"/>
    </source>
</evidence>
<dbReference type="SUPFAM" id="SSF52540">
    <property type="entry name" value="P-loop containing nucleoside triphosphate hydrolases"/>
    <property type="match status" value="1"/>
</dbReference>
<comment type="caution">
    <text evidence="2">The sequence shown here is derived from an EMBL/GenBank/DDBJ whole genome shotgun (WGS) entry which is preliminary data.</text>
</comment>
<accession>A0A6P1BK87</accession>
<gene>
    <name evidence="2" type="ORF">FNJ47_19700</name>
</gene>
<name>A0A6P1BK87_9BRAD</name>
<dbReference type="Pfam" id="PF13401">
    <property type="entry name" value="AAA_22"/>
    <property type="match status" value="1"/>
</dbReference>
<protein>
    <submittedName>
        <fullName evidence="2">AAA family ATPase</fullName>
    </submittedName>
</protein>
<keyword evidence="3" id="KW-1185">Reference proteome</keyword>
<dbReference type="GO" id="GO:0016887">
    <property type="term" value="F:ATP hydrolysis activity"/>
    <property type="evidence" value="ECO:0007669"/>
    <property type="project" value="InterPro"/>
</dbReference>
<dbReference type="EMBL" id="VKHP01000076">
    <property type="protein sequence ID" value="NEU97991.1"/>
    <property type="molecule type" value="Genomic_DNA"/>
</dbReference>
<dbReference type="Gene3D" id="3.40.50.300">
    <property type="entry name" value="P-loop containing nucleotide triphosphate hydrolases"/>
    <property type="match status" value="1"/>
</dbReference>
<dbReference type="InterPro" id="IPR027417">
    <property type="entry name" value="P-loop_NTPase"/>
</dbReference>
<proteinExistence type="predicted"/>
<dbReference type="Proteomes" id="UP000468531">
    <property type="component" value="Unassembled WGS sequence"/>
</dbReference>
<dbReference type="RefSeq" id="WP_163155895.1">
    <property type="nucleotide sequence ID" value="NZ_VKHP01000076.1"/>
</dbReference>
<sequence>MVEKQFSFARMDEDKRLRHVYRQKIETADARKIEKGLRSIYRLARVGLEGHVALIMGITGAGKTTAVRMFTDTIFEQMRAADPSGTWERPEVAATDLRPIVHKTETGTERPIAVLSVNSRPRYNSFLHDAALALQVSLPKRFDFGEASREINNALLKQKVKMFIFDDVQHIIESHMDDYGAADVFKLLAKSRVQLVCIGLPSAEGLIRVNGQLRRLVRFQHMLTPLRCSIGDFPQVDRTGNAVSDGGGRKTAFRNLMAAIDRKAGQTSVLPFDGDSKLSDSQMALRIHQASGGFVGEIMKLIQEATTLAILAGRSKLIMDDFAEAYETMTLCNDDRNWFRIPWPKFAESFGRTPQNPRAAEENEHAKLVEKNVKKREKRTVDAVAGRA</sequence>
<organism evidence="2 3">
    <name type="scientific">Bradyrhizobium uaiense</name>
    <dbReference type="NCBI Taxonomy" id="2594946"/>
    <lineage>
        <taxon>Bacteria</taxon>
        <taxon>Pseudomonadati</taxon>
        <taxon>Pseudomonadota</taxon>
        <taxon>Alphaproteobacteria</taxon>
        <taxon>Hyphomicrobiales</taxon>
        <taxon>Nitrobacteraceae</taxon>
        <taxon>Bradyrhizobium</taxon>
    </lineage>
</organism>
<evidence type="ECO:0000313" key="2">
    <source>
        <dbReference type="EMBL" id="NEU97991.1"/>
    </source>
</evidence>
<dbReference type="InterPro" id="IPR049945">
    <property type="entry name" value="AAA_22"/>
</dbReference>